<dbReference type="AlphaFoldDB" id="A0A6M8BAE9"/>
<protein>
    <recommendedName>
        <fullName evidence="3">DUF559 domain-containing protein</fullName>
    </recommendedName>
</protein>
<dbReference type="Gene3D" id="3.40.960.10">
    <property type="entry name" value="VSR Endonuclease"/>
    <property type="match status" value="1"/>
</dbReference>
<name>A0A6M8BAE9_9ACTO</name>
<evidence type="ECO:0000313" key="2">
    <source>
        <dbReference type="Proteomes" id="UP000504752"/>
    </source>
</evidence>
<dbReference type="EMBL" id="CP053642">
    <property type="protein sequence ID" value="QKD80451.1"/>
    <property type="molecule type" value="Genomic_DNA"/>
</dbReference>
<evidence type="ECO:0008006" key="3">
    <source>
        <dbReference type="Google" id="ProtNLM"/>
    </source>
</evidence>
<gene>
    <name evidence="1" type="ORF">HPC72_09740</name>
</gene>
<dbReference type="KEGG" id="amam:HPC72_09740"/>
<accession>A0A6M8BAE9</accession>
<dbReference type="SUPFAM" id="SSF52980">
    <property type="entry name" value="Restriction endonuclease-like"/>
    <property type="match status" value="1"/>
</dbReference>
<reference evidence="1 2" key="1">
    <citation type="submission" date="2020-05" db="EMBL/GenBank/DDBJ databases">
        <title>Actinomyces sp. zg-325.</title>
        <authorList>
            <person name="Yang C."/>
        </authorList>
    </citation>
    <scope>NUCLEOTIDE SEQUENCE [LARGE SCALE GENOMIC DNA]</scope>
    <source>
        <strain evidence="2">zg-325</strain>
    </source>
</reference>
<dbReference type="RefSeq" id="WP_159522374.1">
    <property type="nucleotide sequence ID" value="NZ_CP053642.1"/>
</dbReference>
<dbReference type="InterPro" id="IPR011335">
    <property type="entry name" value="Restrct_endonuc-II-like"/>
</dbReference>
<keyword evidence="2" id="KW-1185">Reference proteome</keyword>
<dbReference type="Proteomes" id="UP000504752">
    <property type="component" value="Chromosome"/>
</dbReference>
<organism evidence="1 2">
    <name type="scientific">Actinomyces marmotae</name>
    <dbReference type="NCBI Taxonomy" id="2737173"/>
    <lineage>
        <taxon>Bacteria</taxon>
        <taxon>Bacillati</taxon>
        <taxon>Actinomycetota</taxon>
        <taxon>Actinomycetes</taxon>
        <taxon>Actinomycetales</taxon>
        <taxon>Actinomycetaceae</taxon>
        <taxon>Actinomyces</taxon>
    </lineage>
</organism>
<sequence>MGQREAEASRILRELRAGHGALRRRDLHLGRTGQRALADLLTTGDALRTGSAIHLPDASRSIVVSRSLGGVLTAESALEHYRLPLARRPRSLHVAVPARTGVIRAPGGVIVHREAHLDRVDPFEMPVAPPELVLARMLRCSPEVDAVAALDAALREGLVLLGDVHELLGGDGHQAAVARRRAGRANPRARSLIESRLRIELEDAGHRVDVGVIVHGVGEVDQLVDRRLFVETDGFAYHSSREALSRDRERDQRMISMGLPVVRLTYEDVMQGRGVTIVEAALRGLDRAPAPLRVDPDPSIGAPRLMW</sequence>
<evidence type="ECO:0000313" key="1">
    <source>
        <dbReference type="EMBL" id="QKD80451.1"/>
    </source>
</evidence>
<proteinExistence type="predicted"/>